<reference evidence="2" key="1">
    <citation type="submission" date="2022-11" db="UniProtKB">
        <authorList>
            <consortium name="WormBaseParasite"/>
        </authorList>
    </citation>
    <scope>IDENTIFICATION</scope>
</reference>
<accession>A0AC35FUY2</accession>
<sequence length="1016" mass="114524">MAPNDDSKQLLSDVLDVNLYSRQIYALGQTSMFRLRSANVLISGMGSVGVEVAKNLVLGGVRHVTIQDTKVATWNDLSAQYYLDEKDIGKNRAESCFSKIEELNDSVTCSLSTEPLTYDFIQNFNVVVMTDCRFDEQVKINKWARESSTLFISADTAGLFGYVFADLGDTFRIDDIDGEPPKEVWLEHINTENGDVSTLDGALHGLEDGNFVQFEEVRGCAELNSHEPIKVTVKSKSVFNIGDAAAKFEKYTEGGRAKQVKVPFEVKYKSLEEALNDPTFLEWDFLKFDSPARLHQLFQALYKYEKENGNRPKPYSAEDANAFVKHLPAEPEIPEDFAKILSYTSSGNLQPVASIIGGITAQEIMKAITHHTTPLMGFLYVDNNEALPAKVRKELEKLDGSNFVPRNNRYDGQAAVFGWNFVEEVHKCSPFIVGAGAIGCELLKNYAMMGIGTADGSKIKITDMDQIEVSNLNRQFLFRKNDVGKKKSECAAAAVKGFNPKMNIVALADRVADDTEAVFNDDFFSDISCVTNALDNIDARRYMDRRCVYYHLPLLESGTMGTKGNTQVVYPHATESYSSSNDPPEKDIPICTLKNFPYEIQHTIQWAREMFEGLFTNPAETTNQFVTDERQFLERIESMNPTQKYQLLYTVKRALVDDRPKKPEDCITWARDLFQQYYHNQIAQLLHNFPAEQLTSEGVKFWSGTKRCPHVLNFDVNDPYHFDFVYAASILRAQQYRLQPIMDKKCIAEIASSFEVEPFQPKSDLRIAVTEEEAAAQDNMEEDAETQIEQLKLALARLNIRTTLDPIDFEKDDDTNHHMEFVTAASNLRAANYNINSADAMKTKQIAGRIIPALATTTAVVAGLVGLELYKIIDMRSFSKEVESERMKSGFINLALPLYAFSEPIGAPKKKYNDQEFTLWDRIEIDGPMKLQELIDKITEITGGLEVAMLSSGVSLLYAFFQSGKARERLNMDVVDAVEHISHTKIPDHRRSIVLEAACNNENGDDIEIPYIKYNI</sequence>
<name>A0AC35FUY2_9BILA</name>
<dbReference type="WBParaSite" id="PS1159_v2.g20914.t1">
    <property type="protein sequence ID" value="PS1159_v2.g20914.t1"/>
    <property type="gene ID" value="PS1159_v2.g20914"/>
</dbReference>
<proteinExistence type="predicted"/>
<evidence type="ECO:0000313" key="2">
    <source>
        <dbReference type="WBParaSite" id="PS1159_v2.g20914.t1"/>
    </source>
</evidence>
<dbReference type="Proteomes" id="UP000887580">
    <property type="component" value="Unplaced"/>
</dbReference>
<organism evidence="1 2">
    <name type="scientific">Panagrolaimus sp. PS1159</name>
    <dbReference type="NCBI Taxonomy" id="55785"/>
    <lineage>
        <taxon>Eukaryota</taxon>
        <taxon>Metazoa</taxon>
        <taxon>Ecdysozoa</taxon>
        <taxon>Nematoda</taxon>
        <taxon>Chromadorea</taxon>
        <taxon>Rhabditida</taxon>
        <taxon>Tylenchina</taxon>
        <taxon>Panagrolaimomorpha</taxon>
        <taxon>Panagrolaimoidea</taxon>
        <taxon>Panagrolaimidae</taxon>
        <taxon>Panagrolaimus</taxon>
    </lineage>
</organism>
<evidence type="ECO:0000313" key="1">
    <source>
        <dbReference type="Proteomes" id="UP000887580"/>
    </source>
</evidence>
<protein>
    <submittedName>
        <fullName evidence="2">Ubiquitin-activating enzyme E1 C-terminal domain-containing protein</fullName>
    </submittedName>
</protein>